<accession>A0A942YG48</accession>
<feature type="domain" description="Magnesium transporter MgtE intracellular" evidence="3">
    <location>
        <begin position="148"/>
        <end position="207"/>
    </location>
</feature>
<dbReference type="Pfam" id="PF03448">
    <property type="entry name" value="MgtE_N"/>
    <property type="match status" value="1"/>
</dbReference>
<keyword evidence="2" id="KW-0812">Transmembrane</keyword>
<keyword evidence="2" id="KW-1133">Transmembrane helix</keyword>
<sequence length="209" mass="23974">MFSSRRKLGEKVEKTLKNQNIEKEPSTFHRFIFWVLIPLLFALFLTLLITSIAGVNVFQRAKEIGEKVPVISSMIAGTAKDNLLEYEEKIVSLDAEIQNKNAQIDQLKSQIDKNETEKERFLLEKEQLEQTIDELRQMRDENKRAYKEIVSTYEAMAPKNAAPIILEMKDDEAVKVLSNIGTESLAKILEKMPPEQAAKYLEKLSAKTE</sequence>
<dbReference type="EMBL" id="JAGYPG010000001">
    <property type="protein sequence ID" value="MBS4193985.1"/>
    <property type="molecule type" value="Genomic_DNA"/>
</dbReference>
<keyword evidence="1" id="KW-0175">Coiled coil</keyword>
<evidence type="ECO:0000256" key="2">
    <source>
        <dbReference type="SAM" id="Phobius"/>
    </source>
</evidence>
<organism evidence="4 5">
    <name type="scientific">Lederbergia citri</name>
    <dbReference type="NCBI Taxonomy" id="2833580"/>
    <lineage>
        <taxon>Bacteria</taxon>
        <taxon>Bacillati</taxon>
        <taxon>Bacillota</taxon>
        <taxon>Bacilli</taxon>
        <taxon>Bacillales</taxon>
        <taxon>Bacillaceae</taxon>
        <taxon>Lederbergia</taxon>
    </lineage>
</organism>
<feature type="coiled-coil region" evidence="1">
    <location>
        <begin position="76"/>
        <end position="148"/>
    </location>
</feature>
<dbReference type="InterPro" id="IPR006668">
    <property type="entry name" value="Mg_transptr_MgtE_intracell_dom"/>
</dbReference>
<keyword evidence="5" id="KW-1185">Reference proteome</keyword>
<dbReference type="Gene3D" id="1.25.60.10">
    <property type="entry name" value="MgtE N-terminal domain-like"/>
    <property type="match status" value="1"/>
</dbReference>
<dbReference type="InterPro" id="IPR038076">
    <property type="entry name" value="MgtE_N_sf"/>
</dbReference>
<feature type="transmembrane region" description="Helical" evidence="2">
    <location>
        <begin position="31"/>
        <end position="58"/>
    </location>
</feature>
<dbReference type="SUPFAM" id="SSF158791">
    <property type="entry name" value="MgtE N-terminal domain-like"/>
    <property type="match status" value="1"/>
</dbReference>
<evidence type="ECO:0000313" key="4">
    <source>
        <dbReference type="EMBL" id="MBS4193985.1"/>
    </source>
</evidence>
<dbReference type="Proteomes" id="UP000681414">
    <property type="component" value="Unassembled WGS sequence"/>
</dbReference>
<dbReference type="AlphaFoldDB" id="A0A942YG48"/>
<evidence type="ECO:0000313" key="5">
    <source>
        <dbReference type="Proteomes" id="UP000681414"/>
    </source>
</evidence>
<proteinExistence type="predicted"/>
<comment type="caution">
    <text evidence="4">The sequence shown here is derived from an EMBL/GenBank/DDBJ whole genome shotgun (WGS) entry which is preliminary data.</text>
</comment>
<evidence type="ECO:0000256" key="1">
    <source>
        <dbReference type="SAM" id="Coils"/>
    </source>
</evidence>
<reference evidence="4 5" key="1">
    <citation type="submission" date="2021-05" db="EMBL/GenBank/DDBJ databases">
        <title>Novel Bacillus species.</title>
        <authorList>
            <person name="Liu G."/>
        </authorList>
    </citation>
    <scope>NUCLEOTIDE SEQUENCE [LARGE SCALE GENOMIC DNA]</scope>
    <source>
        <strain evidence="5">FJAT-49780</strain>
    </source>
</reference>
<evidence type="ECO:0000259" key="3">
    <source>
        <dbReference type="Pfam" id="PF03448"/>
    </source>
</evidence>
<keyword evidence="2" id="KW-0472">Membrane</keyword>
<gene>
    <name evidence="4" type="ORF">KHA97_02705</name>
</gene>
<protein>
    <recommendedName>
        <fullName evidence="3">Magnesium transporter MgtE intracellular domain-containing protein</fullName>
    </recommendedName>
</protein>
<name>A0A942YG48_9BACI</name>